<evidence type="ECO:0000256" key="1">
    <source>
        <dbReference type="ARBA" id="ARBA00022527"/>
    </source>
</evidence>
<dbReference type="Proteomes" id="UP001293593">
    <property type="component" value="Unassembled WGS sequence"/>
</dbReference>
<accession>A0AAE1JGS5</accession>
<keyword evidence="5" id="KW-0067">ATP-binding</keyword>
<evidence type="ECO:0000256" key="5">
    <source>
        <dbReference type="ARBA" id="ARBA00022840"/>
    </source>
</evidence>
<dbReference type="InterPro" id="IPR011009">
    <property type="entry name" value="Kinase-like_dom_sf"/>
</dbReference>
<dbReference type="GO" id="GO:0004674">
    <property type="term" value="F:protein serine/threonine kinase activity"/>
    <property type="evidence" value="ECO:0007669"/>
    <property type="project" value="UniProtKB-KW"/>
</dbReference>
<dbReference type="AlphaFoldDB" id="A0AAE1JGS5"/>
<keyword evidence="2" id="KW-0808">Transferase</keyword>
<evidence type="ECO:0000313" key="8">
    <source>
        <dbReference type="Proteomes" id="UP001293593"/>
    </source>
</evidence>
<organism evidence="7 8">
    <name type="scientific">Acacia crassicarpa</name>
    <name type="common">northern wattle</name>
    <dbReference type="NCBI Taxonomy" id="499986"/>
    <lineage>
        <taxon>Eukaryota</taxon>
        <taxon>Viridiplantae</taxon>
        <taxon>Streptophyta</taxon>
        <taxon>Embryophyta</taxon>
        <taxon>Tracheophyta</taxon>
        <taxon>Spermatophyta</taxon>
        <taxon>Magnoliopsida</taxon>
        <taxon>eudicotyledons</taxon>
        <taxon>Gunneridae</taxon>
        <taxon>Pentapetalae</taxon>
        <taxon>rosids</taxon>
        <taxon>fabids</taxon>
        <taxon>Fabales</taxon>
        <taxon>Fabaceae</taxon>
        <taxon>Caesalpinioideae</taxon>
        <taxon>mimosoid clade</taxon>
        <taxon>Acacieae</taxon>
        <taxon>Acacia</taxon>
    </lineage>
</organism>
<evidence type="ECO:0000313" key="7">
    <source>
        <dbReference type="EMBL" id="KAK4268078.1"/>
    </source>
</evidence>
<dbReference type="PROSITE" id="PS50011">
    <property type="entry name" value="PROTEIN_KINASE_DOM"/>
    <property type="match status" value="1"/>
</dbReference>
<dbReference type="SUPFAM" id="SSF56112">
    <property type="entry name" value="Protein kinase-like (PK-like)"/>
    <property type="match status" value="1"/>
</dbReference>
<sequence length="104" mass="11917">MVILRLGNSQEEKKEGTGFADYEITTTLGIGSFAKVKLAKHFHSHELFALEIIDKNKIVQLDIAHQIKREIATLKLRKHPTSSDYTRYVLSYHLLPNDRLLAPM</sequence>
<dbReference type="Gene3D" id="3.30.200.20">
    <property type="entry name" value="Phosphorylase Kinase, domain 1"/>
    <property type="match status" value="1"/>
</dbReference>
<gene>
    <name evidence="7" type="ORF">QN277_024783</name>
</gene>
<reference evidence="7" key="1">
    <citation type="submission" date="2023-10" db="EMBL/GenBank/DDBJ databases">
        <title>Chromosome-level genome of the transformable northern wattle, Acacia crassicarpa.</title>
        <authorList>
            <person name="Massaro I."/>
            <person name="Sinha N.R."/>
            <person name="Poethig S."/>
            <person name="Leichty A.R."/>
        </authorList>
    </citation>
    <scope>NUCLEOTIDE SEQUENCE</scope>
    <source>
        <strain evidence="7">Acra3RX</strain>
        <tissue evidence="7">Leaf</tissue>
    </source>
</reference>
<keyword evidence="4" id="KW-0418">Kinase</keyword>
<comment type="caution">
    <text evidence="7">The sequence shown here is derived from an EMBL/GenBank/DDBJ whole genome shotgun (WGS) entry which is preliminary data.</text>
</comment>
<keyword evidence="8" id="KW-1185">Reference proteome</keyword>
<protein>
    <recommendedName>
        <fullName evidence="6">Protein kinase domain-containing protein</fullName>
    </recommendedName>
</protein>
<dbReference type="PANTHER" id="PTHR43895">
    <property type="entry name" value="CALCIUM/CALMODULIN-DEPENDENT PROTEIN KINASE KINASE-RELATED"/>
    <property type="match status" value="1"/>
</dbReference>
<proteinExistence type="predicted"/>
<evidence type="ECO:0000256" key="3">
    <source>
        <dbReference type="ARBA" id="ARBA00022741"/>
    </source>
</evidence>
<feature type="domain" description="Protein kinase" evidence="6">
    <location>
        <begin position="22"/>
        <end position="104"/>
    </location>
</feature>
<keyword evidence="3" id="KW-0547">Nucleotide-binding</keyword>
<dbReference type="GO" id="GO:0005524">
    <property type="term" value="F:ATP binding"/>
    <property type="evidence" value="ECO:0007669"/>
    <property type="project" value="UniProtKB-KW"/>
</dbReference>
<dbReference type="EMBL" id="JAWXYG010000007">
    <property type="protein sequence ID" value="KAK4268078.1"/>
    <property type="molecule type" value="Genomic_DNA"/>
</dbReference>
<dbReference type="PANTHER" id="PTHR43895:SF65">
    <property type="entry name" value="CBL-INTERACTING PROTEIN KINASE 21"/>
    <property type="match status" value="1"/>
</dbReference>
<dbReference type="GO" id="GO:0007165">
    <property type="term" value="P:signal transduction"/>
    <property type="evidence" value="ECO:0007669"/>
    <property type="project" value="TreeGrafter"/>
</dbReference>
<evidence type="ECO:0000256" key="4">
    <source>
        <dbReference type="ARBA" id="ARBA00022777"/>
    </source>
</evidence>
<name>A0AAE1JGS5_9FABA</name>
<evidence type="ECO:0000256" key="2">
    <source>
        <dbReference type="ARBA" id="ARBA00022679"/>
    </source>
</evidence>
<dbReference type="InterPro" id="IPR000719">
    <property type="entry name" value="Prot_kinase_dom"/>
</dbReference>
<keyword evidence="1" id="KW-0723">Serine/threonine-protein kinase</keyword>
<evidence type="ECO:0000259" key="6">
    <source>
        <dbReference type="PROSITE" id="PS50011"/>
    </source>
</evidence>